<evidence type="ECO:0000259" key="2">
    <source>
        <dbReference type="Pfam" id="PF02698"/>
    </source>
</evidence>
<keyword evidence="1" id="KW-0812">Transmembrane</keyword>
<evidence type="ECO:0000313" key="3">
    <source>
        <dbReference type="EMBL" id="PKD31423.1"/>
    </source>
</evidence>
<feature type="transmembrane region" description="Helical" evidence="1">
    <location>
        <begin position="5"/>
        <end position="23"/>
    </location>
</feature>
<proteinExistence type="predicted"/>
<keyword evidence="1" id="KW-0472">Membrane</keyword>
<dbReference type="Gene3D" id="3.40.50.620">
    <property type="entry name" value="HUPs"/>
    <property type="match status" value="1"/>
</dbReference>
<feature type="domain" description="DUF218" evidence="2">
    <location>
        <begin position="105"/>
        <end position="247"/>
    </location>
</feature>
<comment type="caution">
    <text evidence="3">The sequence shown here is derived from an EMBL/GenBank/DDBJ whole genome shotgun (WGS) entry which is preliminary data.</text>
</comment>
<keyword evidence="4" id="KW-1185">Reference proteome</keyword>
<accession>A0A2N0UWS2</accession>
<dbReference type="GO" id="GO:0043164">
    <property type="term" value="P:Gram-negative-bacterium-type cell wall biogenesis"/>
    <property type="evidence" value="ECO:0007669"/>
    <property type="project" value="TreeGrafter"/>
</dbReference>
<feature type="transmembrane region" description="Helical" evidence="1">
    <location>
        <begin position="35"/>
        <end position="56"/>
    </location>
</feature>
<evidence type="ECO:0000313" key="4">
    <source>
        <dbReference type="Proteomes" id="UP000233425"/>
    </source>
</evidence>
<dbReference type="InterPro" id="IPR051599">
    <property type="entry name" value="Cell_Envelope_Assoc"/>
</dbReference>
<reference evidence="3" key="1">
    <citation type="journal article" date="2018" name="Environ. Microbiol.">
        <title>Sporulation capability and amylosome conservation among diverse human colonic and rumen isolates of the keystone starch-degrader Ruminococcus bromii.</title>
        <authorList>
            <person name="Mukhopadhya I."/>
            <person name="Morais S."/>
            <person name="Laverde-Gomez J."/>
            <person name="Sheridan P.O."/>
            <person name="Walker A.W."/>
            <person name="Kelly W."/>
            <person name="Klieve A.V."/>
            <person name="Ouwerkerk D."/>
            <person name="Duncan S.H."/>
            <person name="Louis P."/>
            <person name="Koropatkin N."/>
            <person name="Cockburn D."/>
            <person name="Kibler R."/>
            <person name="Cooper P.J."/>
            <person name="Sandoval C."/>
            <person name="Crost E."/>
            <person name="Juge N."/>
            <person name="Bayer E.A."/>
            <person name="Flint H.J."/>
        </authorList>
    </citation>
    <scope>NUCLEOTIDE SEQUENCE [LARGE SCALE GENOMIC DNA]</scope>
    <source>
        <strain evidence="3">ATCC 27255</strain>
    </source>
</reference>
<feature type="transmembrane region" description="Helical" evidence="1">
    <location>
        <begin position="68"/>
        <end position="94"/>
    </location>
</feature>
<dbReference type="RefSeq" id="WP_101028866.1">
    <property type="nucleotide sequence ID" value="NZ_CABMMZ010000039.1"/>
</dbReference>
<dbReference type="Pfam" id="PF02698">
    <property type="entry name" value="DUF218"/>
    <property type="match status" value="1"/>
</dbReference>
<dbReference type="Proteomes" id="UP000233425">
    <property type="component" value="Unassembled WGS sequence"/>
</dbReference>
<sequence>MVMLILRIIGIAVAVVFLGFFVIPMTHGIINPGNIAGTFLCLWLLCVLIPPVHGAIKAFCFKHLFTKIVFRVVNIGFIAFAVYGAIVTSAMVWATCQAPPENSTAIVLGAQVKPWGPSVILRGRIDAAKSYLDDSPNANAVLSGGQGSDEIMSEAQCMYNVLTESGIDSSRLYMEDKSTNTTENIRNSMKIIEDNDLNTDITIVTDGFHQLRARIICSQLGIKGNVGAVSSDTRLLYVPTYAVREWFALPFQLLFR</sequence>
<dbReference type="EMBL" id="NNSR01000039">
    <property type="protein sequence ID" value="PKD31423.1"/>
    <property type="molecule type" value="Genomic_DNA"/>
</dbReference>
<name>A0A2N0UWS2_9FIRM</name>
<organism evidence="3 4">
    <name type="scientific">Ruminococcus bromii</name>
    <dbReference type="NCBI Taxonomy" id="40518"/>
    <lineage>
        <taxon>Bacteria</taxon>
        <taxon>Bacillati</taxon>
        <taxon>Bacillota</taxon>
        <taxon>Clostridia</taxon>
        <taxon>Eubacteriales</taxon>
        <taxon>Oscillospiraceae</taxon>
        <taxon>Ruminococcus</taxon>
    </lineage>
</organism>
<dbReference type="AlphaFoldDB" id="A0A2N0UWS2"/>
<dbReference type="GO" id="GO:0005886">
    <property type="term" value="C:plasma membrane"/>
    <property type="evidence" value="ECO:0007669"/>
    <property type="project" value="TreeGrafter"/>
</dbReference>
<evidence type="ECO:0000256" key="1">
    <source>
        <dbReference type="SAM" id="Phobius"/>
    </source>
</evidence>
<dbReference type="PANTHER" id="PTHR30336:SF4">
    <property type="entry name" value="ENVELOPE BIOGENESIS FACTOR ELYC"/>
    <property type="match status" value="1"/>
</dbReference>
<dbReference type="InterPro" id="IPR014729">
    <property type="entry name" value="Rossmann-like_a/b/a_fold"/>
</dbReference>
<dbReference type="CDD" id="cd06259">
    <property type="entry name" value="YdcF-like"/>
    <property type="match status" value="1"/>
</dbReference>
<protein>
    <submittedName>
        <fullName evidence="3">Vancomycin high temperature exclusion protein</fullName>
    </submittedName>
</protein>
<gene>
    <name evidence="3" type="ORF">RBATCC27255_00803</name>
</gene>
<dbReference type="PANTHER" id="PTHR30336">
    <property type="entry name" value="INNER MEMBRANE PROTEIN, PROBABLE PERMEASE"/>
    <property type="match status" value="1"/>
</dbReference>
<dbReference type="GO" id="GO:0000270">
    <property type="term" value="P:peptidoglycan metabolic process"/>
    <property type="evidence" value="ECO:0007669"/>
    <property type="project" value="TreeGrafter"/>
</dbReference>
<dbReference type="InterPro" id="IPR003848">
    <property type="entry name" value="DUF218"/>
</dbReference>
<keyword evidence="1" id="KW-1133">Transmembrane helix</keyword>